<keyword evidence="2" id="KW-1185">Reference proteome</keyword>
<reference evidence="1 2" key="1">
    <citation type="journal article" date="2020" name="ISME J.">
        <title>Uncovering the hidden diversity of litter-decomposition mechanisms in mushroom-forming fungi.</title>
        <authorList>
            <person name="Floudas D."/>
            <person name="Bentzer J."/>
            <person name="Ahren D."/>
            <person name="Johansson T."/>
            <person name="Persson P."/>
            <person name="Tunlid A."/>
        </authorList>
    </citation>
    <scope>NUCLEOTIDE SEQUENCE [LARGE SCALE GENOMIC DNA]</scope>
    <source>
        <strain evidence="1 2">CBS 175.51</strain>
    </source>
</reference>
<name>A0A8H5CG77_9AGAR</name>
<dbReference type="Proteomes" id="UP000541558">
    <property type="component" value="Unassembled WGS sequence"/>
</dbReference>
<evidence type="ECO:0000313" key="1">
    <source>
        <dbReference type="EMBL" id="KAF5341166.1"/>
    </source>
</evidence>
<dbReference type="EMBL" id="JAACJK010000002">
    <property type="protein sequence ID" value="KAF5341166.1"/>
    <property type="molecule type" value="Genomic_DNA"/>
</dbReference>
<gene>
    <name evidence="1" type="ORF">D9611_005898</name>
</gene>
<proteinExistence type="predicted"/>
<comment type="caution">
    <text evidence="1">The sequence shown here is derived from an EMBL/GenBank/DDBJ whole genome shotgun (WGS) entry which is preliminary data.</text>
</comment>
<evidence type="ECO:0008006" key="3">
    <source>
        <dbReference type="Google" id="ProtNLM"/>
    </source>
</evidence>
<accession>A0A8H5CG77</accession>
<dbReference type="AlphaFoldDB" id="A0A8H5CG77"/>
<sequence>MSVVPPHETDSSHDLATTSTIIEDNGCGTNYFPLMDLPQELLIEIFHCACLAHGGKANAVNPLFLSKICRSWRAVIFETRAFWQEVNLILNSHCSTQISLLEEWTARAGDLPLSISIVYPKSMLETLLPEEELTHLLDLIRILSPQTHSLSLETPVEFYDRWRDCGLADYSWPLLSNLVLSTTLGSSSLSDASHKLDFLSCPILTTTTIKSLLHSHVCLPWRSLLHIRSSFDSVFCSEIYTALELCPLLRTLEAHGIVENDNFSAKTIDHHSLKGLTFELDEEEDDCQECCRLLNSLRLPELRTLVIKIGQSPPLKSFELDIYPCISQSCCQLSELTIEGAFLEPTVFINSLRLLPSLRSLRISYNSWGTPQTTYTASGEPAPLSLIMTAGPDALLMLPNLREVTFDPSSVGYSAEVVVGLLASRWDNLGDNVGALATLQSVTIRPEHEYMNESPWVVSKYQEVVFENWRQRGYSFKVE</sequence>
<evidence type="ECO:0000313" key="2">
    <source>
        <dbReference type="Proteomes" id="UP000541558"/>
    </source>
</evidence>
<dbReference type="OrthoDB" id="3001295at2759"/>
<organism evidence="1 2">
    <name type="scientific">Ephemerocybe angulata</name>
    <dbReference type="NCBI Taxonomy" id="980116"/>
    <lineage>
        <taxon>Eukaryota</taxon>
        <taxon>Fungi</taxon>
        <taxon>Dikarya</taxon>
        <taxon>Basidiomycota</taxon>
        <taxon>Agaricomycotina</taxon>
        <taxon>Agaricomycetes</taxon>
        <taxon>Agaricomycetidae</taxon>
        <taxon>Agaricales</taxon>
        <taxon>Agaricineae</taxon>
        <taxon>Psathyrellaceae</taxon>
        <taxon>Ephemerocybe</taxon>
    </lineage>
</organism>
<protein>
    <recommendedName>
        <fullName evidence="3">F-box domain-containing protein</fullName>
    </recommendedName>
</protein>